<sequence>MDRCDLESWCEIVRARALALDVIPGKFSALGRPWRLPRSQLGRFQSRTVADFWVCGVFLVLGSYGGERGLNAYANIGDWDRDE</sequence>
<dbReference type="Proteomes" id="UP000800200">
    <property type="component" value="Unassembled WGS sequence"/>
</dbReference>
<reference evidence="1" key="1">
    <citation type="journal article" date="2020" name="Stud. Mycol.">
        <title>101 Dothideomycetes genomes: a test case for predicting lifestyles and emergence of pathogens.</title>
        <authorList>
            <person name="Haridas S."/>
            <person name="Albert R."/>
            <person name="Binder M."/>
            <person name="Bloem J."/>
            <person name="Labutti K."/>
            <person name="Salamov A."/>
            <person name="Andreopoulos B."/>
            <person name="Baker S."/>
            <person name="Barry K."/>
            <person name="Bills G."/>
            <person name="Bluhm B."/>
            <person name="Cannon C."/>
            <person name="Castanera R."/>
            <person name="Culley D."/>
            <person name="Daum C."/>
            <person name="Ezra D."/>
            <person name="Gonzalez J."/>
            <person name="Henrissat B."/>
            <person name="Kuo A."/>
            <person name="Liang C."/>
            <person name="Lipzen A."/>
            <person name="Lutzoni F."/>
            <person name="Magnuson J."/>
            <person name="Mondo S."/>
            <person name="Nolan M."/>
            <person name="Ohm R."/>
            <person name="Pangilinan J."/>
            <person name="Park H.-J."/>
            <person name="Ramirez L."/>
            <person name="Alfaro M."/>
            <person name="Sun H."/>
            <person name="Tritt A."/>
            <person name="Yoshinaga Y."/>
            <person name="Zwiers L.-H."/>
            <person name="Turgeon B."/>
            <person name="Goodwin S."/>
            <person name="Spatafora J."/>
            <person name="Crous P."/>
            <person name="Grigoriev I."/>
        </authorList>
    </citation>
    <scope>NUCLEOTIDE SEQUENCE</scope>
    <source>
        <strain evidence="1">CBS 207.26</strain>
    </source>
</reference>
<name>A0A6A6ESH5_9PEZI</name>
<evidence type="ECO:0000313" key="1">
    <source>
        <dbReference type="EMBL" id="KAF2194524.1"/>
    </source>
</evidence>
<protein>
    <submittedName>
        <fullName evidence="1">Uncharacterized protein</fullName>
    </submittedName>
</protein>
<organism evidence="1 2">
    <name type="scientific">Zopfia rhizophila CBS 207.26</name>
    <dbReference type="NCBI Taxonomy" id="1314779"/>
    <lineage>
        <taxon>Eukaryota</taxon>
        <taxon>Fungi</taxon>
        <taxon>Dikarya</taxon>
        <taxon>Ascomycota</taxon>
        <taxon>Pezizomycotina</taxon>
        <taxon>Dothideomycetes</taxon>
        <taxon>Dothideomycetes incertae sedis</taxon>
        <taxon>Zopfiaceae</taxon>
        <taxon>Zopfia</taxon>
    </lineage>
</organism>
<proteinExistence type="predicted"/>
<accession>A0A6A6ESH5</accession>
<dbReference type="AlphaFoldDB" id="A0A6A6ESH5"/>
<gene>
    <name evidence="1" type="ORF">K469DRAFT_705990</name>
</gene>
<dbReference type="EMBL" id="ML994611">
    <property type="protein sequence ID" value="KAF2194524.1"/>
    <property type="molecule type" value="Genomic_DNA"/>
</dbReference>
<keyword evidence="2" id="KW-1185">Reference proteome</keyword>
<evidence type="ECO:0000313" key="2">
    <source>
        <dbReference type="Proteomes" id="UP000800200"/>
    </source>
</evidence>